<dbReference type="EMBL" id="KB916740">
    <property type="protein sequence ID" value="EOD44228.1"/>
    <property type="molecule type" value="Genomic_DNA"/>
</dbReference>
<dbReference type="HOGENOM" id="CLU_2739757_0_0_1"/>
<protein>
    <submittedName>
        <fullName evidence="1">Uncharacterized protein</fullName>
    </submittedName>
</protein>
<dbReference type="Proteomes" id="UP000013521">
    <property type="component" value="Unassembled WGS sequence"/>
</dbReference>
<accession>R1E8X4</accession>
<organism evidence="1 2">
    <name type="scientific">Botryosphaeria parva (strain UCR-NP2)</name>
    <name type="common">Grapevine canker fungus</name>
    <name type="synonym">Neofusicoccum parvum</name>
    <dbReference type="NCBI Taxonomy" id="1287680"/>
    <lineage>
        <taxon>Eukaryota</taxon>
        <taxon>Fungi</taxon>
        <taxon>Dikarya</taxon>
        <taxon>Ascomycota</taxon>
        <taxon>Pezizomycotina</taxon>
        <taxon>Dothideomycetes</taxon>
        <taxon>Dothideomycetes incertae sedis</taxon>
        <taxon>Botryosphaeriales</taxon>
        <taxon>Botryosphaeriaceae</taxon>
        <taxon>Neofusicoccum</taxon>
    </lineage>
</organism>
<reference evidence="2" key="1">
    <citation type="journal article" date="2013" name="Genome Announc.">
        <title>Draft genome sequence of Neofusicoccum parvum isolate UCR-NP2, a fungal vascular pathogen associated with grapevine cankers.</title>
        <authorList>
            <person name="Blanco-Ulate B."/>
            <person name="Rolshausen P."/>
            <person name="Cantu D."/>
        </authorList>
    </citation>
    <scope>NUCLEOTIDE SEQUENCE [LARGE SCALE GENOMIC DNA]</scope>
    <source>
        <strain evidence="2">UCR-NP2</strain>
    </source>
</reference>
<dbReference type="KEGG" id="npa:UCRNP2_9040"/>
<dbReference type="AlphaFoldDB" id="R1E8X4"/>
<sequence>MARNKANLTNALNGTAMHGLNLPGKSDTASIHLFSFNDSLSTLSTALKHSNNTNITLFDLHPFAMKYNLAG</sequence>
<proteinExistence type="predicted"/>
<evidence type="ECO:0000313" key="1">
    <source>
        <dbReference type="EMBL" id="EOD44228.1"/>
    </source>
</evidence>
<name>R1E8X4_BOTPV</name>
<evidence type="ECO:0000313" key="2">
    <source>
        <dbReference type="Proteomes" id="UP000013521"/>
    </source>
</evidence>
<gene>
    <name evidence="1" type="ORF">UCRNP2_9040</name>
</gene>